<dbReference type="Proteomes" id="UP001285154">
    <property type="component" value="Unassembled WGS sequence"/>
</dbReference>
<organism evidence="1 2">
    <name type="scientific">Mesorhizobium vachelliae</name>
    <dbReference type="NCBI Taxonomy" id="3072309"/>
    <lineage>
        <taxon>Bacteria</taxon>
        <taxon>Pseudomonadati</taxon>
        <taxon>Pseudomonadota</taxon>
        <taxon>Alphaproteobacteria</taxon>
        <taxon>Hyphomicrobiales</taxon>
        <taxon>Phyllobacteriaceae</taxon>
        <taxon>Mesorhizobium</taxon>
    </lineage>
</organism>
<dbReference type="EMBL" id="JAVIIQ010000003">
    <property type="protein sequence ID" value="MDX8531437.1"/>
    <property type="molecule type" value="Genomic_DNA"/>
</dbReference>
<accession>A0ABU5A1A2</accession>
<gene>
    <name evidence="1" type="ORF">RFM42_10610</name>
</gene>
<reference evidence="1 2" key="1">
    <citation type="submission" date="2023-08" db="EMBL/GenBank/DDBJ databases">
        <title>Implementing the SeqCode for naming new Mesorhizobium species isolated from Vachellia karroo root nodules.</title>
        <authorList>
            <person name="Van Lill M."/>
        </authorList>
    </citation>
    <scope>NUCLEOTIDE SEQUENCE [LARGE SCALE GENOMIC DNA]</scope>
    <source>
        <strain evidence="1 2">VK25D</strain>
    </source>
</reference>
<evidence type="ECO:0000313" key="1">
    <source>
        <dbReference type="EMBL" id="MDX8531437.1"/>
    </source>
</evidence>
<evidence type="ECO:0000313" key="2">
    <source>
        <dbReference type="Proteomes" id="UP001285154"/>
    </source>
</evidence>
<dbReference type="RefSeq" id="WP_320246902.1">
    <property type="nucleotide sequence ID" value="NZ_JAVIIQ010000003.1"/>
</dbReference>
<comment type="caution">
    <text evidence="1">The sequence shown here is derived from an EMBL/GenBank/DDBJ whole genome shotgun (WGS) entry which is preliminary data.</text>
</comment>
<protein>
    <submittedName>
        <fullName evidence="1">Uncharacterized protein</fullName>
    </submittedName>
</protein>
<proteinExistence type="predicted"/>
<keyword evidence="2" id="KW-1185">Reference proteome</keyword>
<sequence length="153" mass="16649">MIRLLFSEHERLCAIAHNFADSMASGLSFVVGFYSTDVFEEAATSPGGVIEIDFLQGTIVRGRPSDGLKSAAAIFGQAFPDFCKKNGAEVTDFRSFLAAFHVKGGRPGAVLTVVDRGGRRSLTEYDGVPLKRLRVLDALGRIRRKTRQIEKAG</sequence>
<name>A0ABU5A1A2_9HYPH</name>